<accession>A0A179D065</accession>
<organism evidence="5 6">
    <name type="scientific">Bibersteinia trehalosi Y31</name>
    <dbReference type="NCBI Taxonomy" id="1261658"/>
    <lineage>
        <taxon>Bacteria</taxon>
        <taxon>Pseudomonadati</taxon>
        <taxon>Pseudomonadota</taxon>
        <taxon>Gammaproteobacteria</taxon>
        <taxon>Pasteurellales</taxon>
        <taxon>Pasteurellaceae</taxon>
        <taxon>Bibersteinia</taxon>
    </lineage>
</organism>
<reference evidence="5 6" key="1">
    <citation type="submission" date="2014-01" db="EMBL/GenBank/DDBJ databases">
        <authorList>
            <person name="Zuccon D."/>
        </authorList>
    </citation>
    <scope>NUCLEOTIDE SEQUENCE [LARGE SCALE GENOMIC DNA]</scope>
    <source>
        <strain evidence="5 6">Y31</strain>
    </source>
</reference>
<feature type="chain" id="PRO_5008100147" evidence="3">
    <location>
        <begin position="25"/>
        <end position="535"/>
    </location>
</feature>
<dbReference type="PATRIC" id="fig|1261658.3.peg.661"/>
<feature type="signal peptide" evidence="3">
    <location>
        <begin position="1"/>
        <end position="24"/>
    </location>
</feature>
<gene>
    <name evidence="5" type="ORF">F480_03255</name>
</gene>
<dbReference type="PANTHER" id="PTHR30290">
    <property type="entry name" value="PERIPLASMIC BINDING COMPONENT OF ABC TRANSPORTER"/>
    <property type="match status" value="1"/>
</dbReference>
<evidence type="ECO:0000256" key="2">
    <source>
        <dbReference type="ARBA" id="ARBA00022729"/>
    </source>
</evidence>
<evidence type="ECO:0000313" key="5">
    <source>
        <dbReference type="EMBL" id="OAQ15559.1"/>
    </source>
</evidence>
<comment type="caution">
    <text evidence="5">The sequence shown here is derived from an EMBL/GenBank/DDBJ whole genome shotgun (WGS) entry which is preliminary data.</text>
</comment>
<dbReference type="InterPro" id="IPR000914">
    <property type="entry name" value="SBP_5_dom"/>
</dbReference>
<dbReference type="PROSITE" id="PS01040">
    <property type="entry name" value="SBP_BACTERIAL_5"/>
    <property type="match status" value="1"/>
</dbReference>
<evidence type="ECO:0000313" key="6">
    <source>
        <dbReference type="Proteomes" id="UP000078358"/>
    </source>
</evidence>
<comment type="similarity">
    <text evidence="1">Belongs to the bacterial solute-binding protein 5 family.</text>
</comment>
<dbReference type="EMBL" id="JACI01000001">
    <property type="protein sequence ID" value="OAQ15559.1"/>
    <property type="molecule type" value="Genomic_DNA"/>
</dbReference>
<dbReference type="GO" id="GO:1904680">
    <property type="term" value="F:peptide transmembrane transporter activity"/>
    <property type="evidence" value="ECO:0007669"/>
    <property type="project" value="TreeGrafter"/>
</dbReference>
<feature type="domain" description="Solute-binding protein family 5" evidence="4">
    <location>
        <begin position="72"/>
        <end position="450"/>
    </location>
</feature>
<dbReference type="GO" id="GO:0043190">
    <property type="term" value="C:ATP-binding cassette (ABC) transporter complex"/>
    <property type="evidence" value="ECO:0007669"/>
    <property type="project" value="InterPro"/>
</dbReference>
<dbReference type="AlphaFoldDB" id="A0A179D065"/>
<evidence type="ECO:0000259" key="4">
    <source>
        <dbReference type="Pfam" id="PF00496"/>
    </source>
</evidence>
<dbReference type="Proteomes" id="UP000078358">
    <property type="component" value="Unassembled WGS sequence"/>
</dbReference>
<dbReference type="InterPro" id="IPR030678">
    <property type="entry name" value="Peptide/Ni-bd"/>
</dbReference>
<dbReference type="InterPro" id="IPR023765">
    <property type="entry name" value="SBP_5_CS"/>
</dbReference>
<dbReference type="Gene3D" id="3.90.76.10">
    <property type="entry name" value="Dipeptide-binding Protein, Domain 1"/>
    <property type="match status" value="1"/>
</dbReference>
<dbReference type="SUPFAM" id="SSF53850">
    <property type="entry name" value="Periplasmic binding protein-like II"/>
    <property type="match status" value="1"/>
</dbReference>
<evidence type="ECO:0000256" key="3">
    <source>
        <dbReference type="SAM" id="SignalP"/>
    </source>
</evidence>
<dbReference type="RefSeq" id="WP_064318193.1">
    <property type="nucleotide sequence ID" value="NZ_JACI01000001.1"/>
</dbReference>
<dbReference type="InterPro" id="IPR039424">
    <property type="entry name" value="SBP_5"/>
</dbReference>
<dbReference type="Gene3D" id="3.10.105.10">
    <property type="entry name" value="Dipeptide-binding Protein, Domain 3"/>
    <property type="match status" value="1"/>
</dbReference>
<dbReference type="FunFam" id="3.90.76.10:FF:000002">
    <property type="entry name" value="Dipeptide ABC transporter, substrate-binding protein"/>
    <property type="match status" value="1"/>
</dbReference>
<proteinExistence type="inferred from homology"/>
<dbReference type="Gene3D" id="3.40.190.10">
    <property type="entry name" value="Periplasmic binding protein-like II"/>
    <property type="match status" value="1"/>
</dbReference>
<dbReference type="PANTHER" id="PTHR30290:SF38">
    <property type="entry name" value="D,D-DIPEPTIDE-BINDING PERIPLASMIC PROTEIN DDPA-RELATED"/>
    <property type="match status" value="1"/>
</dbReference>
<protein>
    <submittedName>
        <fullName evidence="5">Peptide transporter</fullName>
    </submittedName>
</protein>
<dbReference type="PIRSF" id="PIRSF002741">
    <property type="entry name" value="MppA"/>
    <property type="match status" value="1"/>
</dbReference>
<dbReference type="GO" id="GO:0042938">
    <property type="term" value="P:dipeptide transport"/>
    <property type="evidence" value="ECO:0007669"/>
    <property type="project" value="TreeGrafter"/>
</dbReference>
<name>A0A179D065_BIBTR</name>
<evidence type="ECO:0000256" key="1">
    <source>
        <dbReference type="ARBA" id="ARBA00005695"/>
    </source>
</evidence>
<dbReference type="GO" id="GO:0030288">
    <property type="term" value="C:outer membrane-bounded periplasmic space"/>
    <property type="evidence" value="ECO:0007669"/>
    <property type="project" value="TreeGrafter"/>
</dbReference>
<dbReference type="FunFam" id="3.40.190.10:FF:000036">
    <property type="entry name" value="Dipeptide ABC transporter, substrate-binding protein"/>
    <property type="match status" value="1"/>
</dbReference>
<dbReference type="FunFam" id="3.10.105.10:FF:000002">
    <property type="entry name" value="Dipeptide ABC transporter, substrate-binding protein"/>
    <property type="match status" value="1"/>
</dbReference>
<keyword evidence="2 3" id="KW-0732">Signal</keyword>
<dbReference type="Pfam" id="PF00496">
    <property type="entry name" value="SBP_bac_5"/>
    <property type="match status" value="1"/>
</dbReference>
<dbReference type="CDD" id="cd08493">
    <property type="entry name" value="PBP2_DppA_like"/>
    <property type="match status" value="1"/>
</dbReference>
<sequence length="535" mass="60024">MKKKNFAKLSLITLAMTVAGAALAAPKTFVYCLEASPSAMSPVLVTDGASLDSNGRTIYNKLTDFKEGTTDVIPSLAESWEISEDSKIYTFHLRKGVKFHENKAFKPSREFNADDVVFSFNRQFDENHPFHKVSGGNYEYFIGMDMQNIIDKVEKVDDYTVKFTLKVPNAPFLANLGMDFAAIFSAEYAEKMLKAGTPEKIDTQPIGTGPFQFVDYQKDATIRFKAFENYWQGKAKLDRLVFAITPDASVRLAKLQKGECHAMPYPNPADIENLKKDDNINLMTQAGMNVGYLALNNKIKPLDNQKVRQALNHAVNKQAIVDAVYQGAGQVAKNPIPPTMWSYNDDVQDYEYNPEKAKALLKEAGFEKGFDTELWAMPVSRPYNPNARRMAELIQADWKAVGINAKIVSYEWGEYLKRLRAGEAATSMIGWTGDNGDPDNFLNTLLSCASVTAGSNYANFCHKPFEDVVVNAAQESDHAKRVELYKQAQAIFKEQAPWITIAHSTVYFPVRKEVQGYVMSPFGLHNFYNVDLVEK</sequence>